<name>A0A8H7M3E5_9AGAM</name>
<comment type="caution">
    <text evidence="3">The sequence shown here is derived from an EMBL/GenBank/DDBJ whole genome shotgun (WGS) entry which is preliminary data.</text>
</comment>
<proteinExistence type="predicted"/>
<gene>
    <name evidence="3" type="ORF">RHS01_06848</name>
</gene>
<dbReference type="GO" id="GO:0005730">
    <property type="term" value="C:nucleolus"/>
    <property type="evidence" value="ECO:0007669"/>
    <property type="project" value="InterPro"/>
</dbReference>
<dbReference type="GO" id="GO:0003723">
    <property type="term" value="F:RNA binding"/>
    <property type="evidence" value="ECO:0007669"/>
    <property type="project" value="InterPro"/>
</dbReference>
<evidence type="ECO:0000313" key="3">
    <source>
        <dbReference type="EMBL" id="KAF8753707.1"/>
    </source>
</evidence>
<protein>
    <recommendedName>
        <fullName evidence="2">Ribosomal protein eL8/eL30/eS12/Gadd45 domain-containing protein</fullName>
    </recommendedName>
</protein>
<dbReference type="PRINTS" id="PR00883">
    <property type="entry name" value="NUCLEARHMG"/>
</dbReference>
<dbReference type="InterPro" id="IPR029064">
    <property type="entry name" value="Ribosomal_eL30-like_sf"/>
</dbReference>
<evidence type="ECO:0000313" key="4">
    <source>
        <dbReference type="Proteomes" id="UP000614334"/>
    </source>
</evidence>
<dbReference type="Gene3D" id="3.30.1330.30">
    <property type="match status" value="1"/>
</dbReference>
<feature type="domain" description="Ribosomal protein eL8/eL30/eS12/Gadd45" evidence="2">
    <location>
        <begin position="652"/>
        <end position="702"/>
    </location>
</feature>
<organism evidence="3 4">
    <name type="scientific">Rhizoctonia solani</name>
    <dbReference type="NCBI Taxonomy" id="456999"/>
    <lineage>
        <taxon>Eukaryota</taxon>
        <taxon>Fungi</taxon>
        <taxon>Dikarya</taxon>
        <taxon>Basidiomycota</taxon>
        <taxon>Agaricomycotina</taxon>
        <taxon>Agaricomycetes</taxon>
        <taxon>Cantharellales</taxon>
        <taxon>Ceratobasidiaceae</taxon>
        <taxon>Rhizoctonia</taxon>
    </lineage>
</organism>
<feature type="region of interest" description="Disordered" evidence="1">
    <location>
        <begin position="1"/>
        <end position="20"/>
    </location>
</feature>
<reference evidence="3" key="1">
    <citation type="submission" date="2020-09" db="EMBL/GenBank/DDBJ databases">
        <title>Comparative genome analyses of four rice-infecting Rhizoctonia solani isolates reveal extensive enrichment of homogalacturonan modification genes.</title>
        <authorList>
            <person name="Lee D.-Y."/>
            <person name="Jeon J."/>
            <person name="Kim K.-T."/>
            <person name="Cheong K."/>
            <person name="Song H."/>
            <person name="Choi G."/>
            <person name="Ko J."/>
            <person name="Opiyo S.O."/>
            <person name="Zuo S."/>
            <person name="Madhav S."/>
            <person name="Lee Y.-H."/>
            <person name="Wang G.-L."/>
        </authorList>
    </citation>
    <scope>NUCLEOTIDE SEQUENCE</scope>
    <source>
        <strain evidence="3">AG1-IA B2</strain>
    </source>
</reference>
<sequence>MNNPHEIAQKNTQLGDANNHRFTTPLRKAFKRLHVVRRRPSVASTRPLSDCSNVPVASVRETTIPDGKLAPPPAPRPSRLASPAAPPSPVSPLPPSASRSANLLTIRSREINPSESLGSLQAPLMSEDTIPGSSSPVASLPCGDLFRLGLTPIQSAHSIADSECPVFAPALQPVQRISSVNMVDLAEDVDMVDVVNLDLDSTGQAITPTPSSRNTSIQWLPSLAPKRKTVPNNLSTTAVFEGGHLSERRRSTFMSKLVGNAWGLAGLGLASMNGGHRRTQSAVPLTSIREPEKETMGSLPSIPIGKSSIERAVFGLESMASTTSRISTSHRHSLVNGLAPANSTLRMTGSKSARAMEDLDPETEDTLEVKIVPRPKKKRRSSATDNLRLSTAASLSPVRVTRAMAARQAEVESNTPMRVTRSASKRLAELANSPSGKSKSAPEMTVLTRSMMKSQRVARHTTYMPIPSRPSTPSSRSSSPMESIPSSPSSISSCDGDPSAWTSQRDDSPSRRWTRNPKKVSPVRLGESALLPARARNAKSGAQCKTPGTSDGGNKANSQKRPSDDLLTGIHHMSLESSEQHPDPCESEFALGACERDINKLDKNYLPIHFLVSRDQGSPSSEVDLVQSLFNRHVRSQPKAFPLADATLTNQILDLVQQAGQYKQLKKGANEATKTLNRGIAEFIVLTADTEPLKFCCIFLCCARTRTFLTSLSPPRPPLDALATSLARLLLARSQQRSTRVAISN</sequence>
<dbReference type="Pfam" id="PF01248">
    <property type="entry name" value="Ribosomal_L7Ae"/>
    <property type="match status" value="1"/>
</dbReference>
<dbReference type="EMBL" id="JACYCF010000012">
    <property type="protein sequence ID" value="KAF8753707.1"/>
    <property type="molecule type" value="Genomic_DNA"/>
</dbReference>
<feature type="compositionally biased region" description="Pro residues" evidence="1">
    <location>
        <begin position="84"/>
        <end position="95"/>
    </location>
</feature>
<evidence type="ECO:0000256" key="1">
    <source>
        <dbReference type="SAM" id="MobiDB-lite"/>
    </source>
</evidence>
<dbReference type="InterPro" id="IPR002415">
    <property type="entry name" value="H/ACA_rnp_Nhp2-like"/>
</dbReference>
<dbReference type="AlphaFoldDB" id="A0A8H7M3E5"/>
<accession>A0A8H7M3E5</accession>
<feature type="region of interest" description="Disordered" evidence="1">
    <location>
        <begin position="449"/>
        <end position="565"/>
    </location>
</feature>
<dbReference type="InterPro" id="IPR004038">
    <property type="entry name" value="Ribosomal_eL8/eL30/eS12/Gad45"/>
</dbReference>
<dbReference type="SUPFAM" id="SSF55315">
    <property type="entry name" value="L30e-like"/>
    <property type="match status" value="1"/>
</dbReference>
<feature type="compositionally biased region" description="Low complexity" evidence="1">
    <location>
        <begin position="465"/>
        <end position="493"/>
    </location>
</feature>
<evidence type="ECO:0000259" key="2">
    <source>
        <dbReference type="Pfam" id="PF01248"/>
    </source>
</evidence>
<dbReference type="Proteomes" id="UP000614334">
    <property type="component" value="Unassembled WGS sequence"/>
</dbReference>
<feature type="region of interest" description="Disordered" evidence="1">
    <location>
        <begin position="39"/>
        <end position="98"/>
    </location>
</feature>
<feature type="compositionally biased region" description="Polar residues" evidence="1">
    <location>
        <begin position="42"/>
        <end position="52"/>
    </location>
</feature>